<sequence>MCAHYAIFFASFPLQPINTRSFGAETPATDESARKTPLNLERHSSHSLFRGFRQATNQSPACAETASCRVTRDTSRRQFE</sequence>
<keyword evidence="2" id="KW-1185">Reference proteome</keyword>
<gene>
    <name evidence="1" type="ORF">BaRGS_00017663</name>
</gene>
<comment type="caution">
    <text evidence="1">The sequence shown here is derived from an EMBL/GenBank/DDBJ whole genome shotgun (WGS) entry which is preliminary data.</text>
</comment>
<dbReference type="EMBL" id="JACVVK020000119">
    <property type="protein sequence ID" value="KAK7491099.1"/>
    <property type="molecule type" value="Genomic_DNA"/>
</dbReference>
<evidence type="ECO:0000313" key="1">
    <source>
        <dbReference type="EMBL" id="KAK7491099.1"/>
    </source>
</evidence>
<protein>
    <recommendedName>
        <fullName evidence="3">Secreted protein</fullName>
    </recommendedName>
</protein>
<name>A0ABD0KV56_9CAEN</name>
<dbReference type="AlphaFoldDB" id="A0ABD0KV56"/>
<dbReference type="Proteomes" id="UP001519460">
    <property type="component" value="Unassembled WGS sequence"/>
</dbReference>
<evidence type="ECO:0000313" key="2">
    <source>
        <dbReference type="Proteomes" id="UP001519460"/>
    </source>
</evidence>
<organism evidence="1 2">
    <name type="scientific">Batillaria attramentaria</name>
    <dbReference type="NCBI Taxonomy" id="370345"/>
    <lineage>
        <taxon>Eukaryota</taxon>
        <taxon>Metazoa</taxon>
        <taxon>Spiralia</taxon>
        <taxon>Lophotrochozoa</taxon>
        <taxon>Mollusca</taxon>
        <taxon>Gastropoda</taxon>
        <taxon>Caenogastropoda</taxon>
        <taxon>Sorbeoconcha</taxon>
        <taxon>Cerithioidea</taxon>
        <taxon>Batillariidae</taxon>
        <taxon>Batillaria</taxon>
    </lineage>
</organism>
<proteinExistence type="predicted"/>
<accession>A0ABD0KV56</accession>
<reference evidence="1 2" key="1">
    <citation type="journal article" date="2023" name="Sci. Data">
        <title>Genome assembly of the Korean intertidal mud-creeper Batillaria attramentaria.</title>
        <authorList>
            <person name="Patra A.K."/>
            <person name="Ho P.T."/>
            <person name="Jun S."/>
            <person name="Lee S.J."/>
            <person name="Kim Y."/>
            <person name="Won Y.J."/>
        </authorList>
    </citation>
    <scope>NUCLEOTIDE SEQUENCE [LARGE SCALE GENOMIC DNA]</scope>
    <source>
        <strain evidence="1">Wonlab-2016</strain>
    </source>
</reference>
<evidence type="ECO:0008006" key="3">
    <source>
        <dbReference type="Google" id="ProtNLM"/>
    </source>
</evidence>